<dbReference type="Proteomes" id="UP000320011">
    <property type="component" value="Unassembled WGS sequence"/>
</dbReference>
<keyword evidence="1" id="KW-0175">Coiled coil</keyword>
<feature type="coiled-coil region" evidence="1">
    <location>
        <begin position="223"/>
        <end position="250"/>
    </location>
</feature>
<name>A0A557ZN85_9PSEU</name>
<proteinExistence type="predicted"/>
<dbReference type="OrthoDB" id="5422202at2"/>
<reference evidence="3 4" key="1">
    <citation type="submission" date="2019-07" db="EMBL/GenBank/DDBJ databases">
        <authorList>
            <person name="Duangmal K."/>
            <person name="Teo W.F.A."/>
        </authorList>
    </citation>
    <scope>NUCLEOTIDE SEQUENCE [LARGE SCALE GENOMIC DNA]</scope>
    <source>
        <strain evidence="3 4">TBRC 6029</strain>
    </source>
</reference>
<dbReference type="InterPro" id="IPR007139">
    <property type="entry name" value="DUF349"/>
</dbReference>
<accession>A0A557ZN85</accession>
<dbReference type="Pfam" id="PF03993">
    <property type="entry name" value="DUF349"/>
    <property type="match status" value="3"/>
</dbReference>
<dbReference type="RefSeq" id="WP_144593577.1">
    <property type="nucleotide sequence ID" value="NZ_VJWX01000887.1"/>
</dbReference>
<gene>
    <name evidence="3" type="ORF">FNH05_37655</name>
</gene>
<feature type="region of interest" description="Disordered" evidence="2">
    <location>
        <begin position="1"/>
        <end position="45"/>
    </location>
</feature>
<protein>
    <submittedName>
        <fullName evidence="3">DUF349 domain-containing protein</fullName>
    </submittedName>
</protein>
<evidence type="ECO:0000313" key="4">
    <source>
        <dbReference type="Proteomes" id="UP000320011"/>
    </source>
</evidence>
<evidence type="ECO:0000256" key="2">
    <source>
        <dbReference type="SAM" id="MobiDB-lite"/>
    </source>
</evidence>
<evidence type="ECO:0000313" key="3">
    <source>
        <dbReference type="EMBL" id="TVT13448.1"/>
    </source>
</evidence>
<reference evidence="3 4" key="2">
    <citation type="submission" date="2019-08" db="EMBL/GenBank/DDBJ databases">
        <title>Amycolatopsis acidicola sp. nov., isolated from peat swamp forest soil.</title>
        <authorList>
            <person name="Srisuk N."/>
        </authorList>
    </citation>
    <scope>NUCLEOTIDE SEQUENCE [LARGE SCALE GENOMIC DNA]</scope>
    <source>
        <strain evidence="3 4">TBRC 6029</strain>
    </source>
</reference>
<feature type="non-terminal residue" evidence="3">
    <location>
        <position position="344"/>
    </location>
</feature>
<keyword evidence="4" id="KW-1185">Reference proteome</keyword>
<dbReference type="AlphaFoldDB" id="A0A557ZN85"/>
<dbReference type="EMBL" id="VJWX01000887">
    <property type="protein sequence ID" value="TVT13448.1"/>
    <property type="molecule type" value="Genomic_DNA"/>
</dbReference>
<organism evidence="3 4">
    <name type="scientific">Amycolatopsis rhizosphaerae</name>
    <dbReference type="NCBI Taxonomy" id="2053003"/>
    <lineage>
        <taxon>Bacteria</taxon>
        <taxon>Bacillati</taxon>
        <taxon>Actinomycetota</taxon>
        <taxon>Actinomycetes</taxon>
        <taxon>Pseudonocardiales</taxon>
        <taxon>Pseudonocardiaceae</taxon>
        <taxon>Amycolatopsis</taxon>
    </lineage>
</organism>
<sequence>MADETETGTPAPNKMPPAHAPAGQEARPVPPAEPHPSRWGRVDAEGNVYVRTADGGERTVGVWQAGSPEEGLLHYARRFDDLRTEVELLETRLSSGAGDPKHALTTATQLRDGLAEAAVVGDLAALAARLDQIVVHAESALASARAEREEARSAAIARKQALAEEAERIAAESTQWKAAGDRLRTILDEWKTIKGVDRKTDDDLWKRFSKAREAFNRRRGSHFAELDKQRAAAKSRKEELIAEAEQLVDSDEWGATAGRYKELMAEWKAAGRAPKETDDALWQRFRTAQDKFFARRSAVFSERDAEFAGNAARKEELLTEAEKIDPAANLDAAKAQLRRIQEQW</sequence>
<evidence type="ECO:0000256" key="1">
    <source>
        <dbReference type="SAM" id="Coils"/>
    </source>
</evidence>
<comment type="caution">
    <text evidence="3">The sequence shown here is derived from an EMBL/GenBank/DDBJ whole genome shotgun (WGS) entry which is preliminary data.</text>
</comment>